<dbReference type="CDD" id="cd00303">
    <property type="entry name" value="retropepsin_like"/>
    <property type="match status" value="1"/>
</dbReference>
<proteinExistence type="evidence at transcript level"/>
<dbReference type="Gene3D" id="2.40.70.10">
    <property type="entry name" value="Acid Proteases"/>
    <property type="match status" value="1"/>
</dbReference>
<dbReference type="EMBL" id="BT011740">
    <property type="protein sequence ID" value="AAS49103.1"/>
    <property type="molecule type" value="mRNA"/>
</dbReference>
<accession>Q6NMC0</accession>
<reference evidence="1" key="1">
    <citation type="submission" date="2004-03" db="EMBL/GenBank/DDBJ databases">
        <title>Arabidopsis ORF clones.</title>
        <authorList>
            <person name="Cheuk R."/>
            <person name="Chen H."/>
            <person name="Kim C.J."/>
            <person name="Shinn P."/>
            <person name="Carninci P."/>
            <person name="Hayashizaki Y."/>
            <person name="Ishida J."/>
            <person name="Kamiya A."/>
            <person name="Kawai J."/>
            <person name="Narusaka M."/>
            <person name="Sakurai T."/>
            <person name="Satou M."/>
            <person name="Seki M."/>
            <person name="Shinozaki K."/>
            <person name="Ecker J.R."/>
        </authorList>
    </citation>
    <scope>NUCLEOTIDE SEQUENCE</scope>
</reference>
<dbReference type="AlphaFoldDB" id="Q6NMC0"/>
<evidence type="ECO:0000313" key="1">
    <source>
        <dbReference type="EMBL" id="AAS49103.1"/>
    </source>
</evidence>
<dbReference type="PANTHER" id="PTHR33067:SF31">
    <property type="entry name" value="RNA-DIRECTED DNA POLYMERASE"/>
    <property type="match status" value="1"/>
</dbReference>
<organism evidence="1">
    <name type="scientific">Arabidopsis thaliana</name>
    <name type="common">Mouse-ear cress</name>
    <dbReference type="NCBI Taxonomy" id="3702"/>
    <lineage>
        <taxon>Eukaryota</taxon>
        <taxon>Viridiplantae</taxon>
        <taxon>Streptophyta</taxon>
        <taxon>Embryophyta</taxon>
        <taxon>Tracheophyta</taxon>
        <taxon>Spermatophyta</taxon>
        <taxon>Magnoliopsida</taxon>
        <taxon>eudicotyledons</taxon>
        <taxon>Gunneridae</taxon>
        <taxon>Pentapetalae</taxon>
        <taxon>rosids</taxon>
        <taxon>malvids</taxon>
        <taxon>Brassicales</taxon>
        <taxon>Brassicaceae</taxon>
        <taxon>Camelineae</taxon>
        <taxon>Arabidopsis</taxon>
    </lineage>
</organism>
<dbReference type="PANTHER" id="PTHR33067">
    <property type="entry name" value="RNA-DIRECTED DNA POLYMERASE-RELATED"/>
    <property type="match status" value="1"/>
</dbReference>
<reference evidence="2" key="2">
    <citation type="submission" date="2006-07" db="EMBL/GenBank/DDBJ databases">
        <title>Large-scale analysis of RIKEN Arabidopsis full-length (RAFL) cDNAs.</title>
        <authorList>
            <person name="Totoki Y."/>
            <person name="Seki M."/>
            <person name="Ishida J."/>
            <person name="Nakajima M."/>
            <person name="Enju A."/>
            <person name="Morosawa T."/>
            <person name="Kamiya A."/>
            <person name="Narusaka M."/>
            <person name="Shin-i T."/>
            <person name="Nakagawa M."/>
            <person name="Sakamoto N."/>
            <person name="Oishi K."/>
            <person name="Kohara Y."/>
            <person name="Kobayashi M."/>
            <person name="Toyoda A."/>
            <person name="Sakaki Y."/>
            <person name="Sakurai T."/>
            <person name="Iida K."/>
            <person name="Akiyama K."/>
            <person name="Satou M."/>
            <person name="Toyoda T."/>
            <person name="Konagaya A."/>
            <person name="Carninci P."/>
            <person name="Kawai J."/>
            <person name="Hayashizaki Y."/>
            <person name="Shinozaki K."/>
        </authorList>
    </citation>
    <scope>NUCLEOTIDE SEQUENCE</scope>
</reference>
<dbReference type="InterPro" id="IPR021109">
    <property type="entry name" value="Peptidase_aspartic_dom_sf"/>
</dbReference>
<protein>
    <submittedName>
        <fullName evidence="1">At5g31087</fullName>
    </submittedName>
</protein>
<name>Q6NMC0_ARATH</name>
<dbReference type="EMBL" id="AK230036">
    <property type="protein sequence ID" value="BAF01858.1"/>
    <property type="molecule type" value="mRNA"/>
</dbReference>
<evidence type="ECO:0000313" key="2">
    <source>
        <dbReference type="EMBL" id="BAF01858.1"/>
    </source>
</evidence>
<sequence length="340" mass="39206">MSLNNNLMEATNNRIHHQGSHNHHNKSQQLKIQKLSNSFNKSFKDKLLELWLLTRMKLLGIMEYKFWNLALLLADGSVAHPHGLIENLPLKIGNVEIPTYFVVLDVDEEDKDLLILCRPFLASGGAVINVRNEKINLNLEKGIKMKFDIREASGKSTTGGQSFGIQNMDVDEETEAGTPPKVNYTSQLSKLKRTFDHKKRTIEGLAQTEDPTKDDWYEMRKKQKWQSRVIEGLSSRVMKLKDQLWMFEKRVNKFSNGIDPEKMEIAVAIKEDEDFTTEWFASEDQKGVHLEERSLESKLLSEEETPILTYSPRVSKQPTNPFAKEEHLIHDFVAEELLEL</sequence>